<dbReference type="EMBL" id="FLUO01000001">
    <property type="protein sequence ID" value="SBV99042.1"/>
    <property type="molecule type" value="Genomic_DNA"/>
</dbReference>
<reference evidence="2" key="1">
    <citation type="submission" date="2016-04" db="EMBL/GenBank/DDBJ databases">
        <authorList>
            <person name="Evans L.H."/>
            <person name="Alamgir A."/>
            <person name="Owens N."/>
            <person name="Weber N.D."/>
            <person name="Virtaneva K."/>
            <person name="Barbian K."/>
            <person name="Babar A."/>
            <person name="Rosenke K."/>
        </authorList>
    </citation>
    <scope>NUCLEOTIDE SEQUENCE</scope>
    <source>
        <strain evidence="2">86</strain>
    </source>
</reference>
<dbReference type="PANTHER" id="PTHR35894:SF1">
    <property type="entry name" value="PHOSPHORIBULOKINASE _ URIDINE KINASE FAMILY"/>
    <property type="match status" value="1"/>
</dbReference>
<name>A0A212JHY1_9PROT</name>
<sequence>MYEHFYGLSGKPFSLLPDPDFLYDSKRHRMAINLLDYGMMTQAGFVVITGEVGTGKTTIIRRFLKTVGDDVTVGVISNSSRGLGKLLGWVSMAFELDHRGRDQIKLYNAFVAFLVDQYAKGKRSVLIIDEAQNLGGDALEELRMLSNVNNERDQLLQIVLVGQPELVETLRRPELRQFVQRIAVHCHLDPLTPAETTAYIRHRLAVVGGSPGLFDDDACAAVHYFSNGIPRLINQLCDVALVYGFSDEARTIDFPIVYEVAASRERMGLTPFRALPANATADSLRDSLGEDGISTRSA</sequence>
<dbReference type="AlphaFoldDB" id="A0A212JHY1"/>
<proteinExistence type="predicted"/>
<evidence type="ECO:0000313" key="2">
    <source>
        <dbReference type="EMBL" id="SBV99042.1"/>
    </source>
</evidence>
<dbReference type="InterPro" id="IPR027417">
    <property type="entry name" value="P-loop_NTPase"/>
</dbReference>
<dbReference type="InterPro" id="IPR049945">
    <property type="entry name" value="AAA_22"/>
</dbReference>
<evidence type="ECO:0000259" key="1">
    <source>
        <dbReference type="SMART" id="SM00382"/>
    </source>
</evidence>
<feature type="domain" description="AAA+ ATPase" evidence="1">
    <location>
        <begin position="42"/>
        <end position="194"/>
    </location>
</feature>
<dbReference type="GO" id="GO:0016887">
    <property type="term" value="F:ATP hydrolysis activity"/>
    <property type="evidence" value="ECO:0007669"/>
    <property type="project" value="InterPro"/>
</dbReference>
<accession>A0A212JHY1</accession>
<protein>
    <recommendedName>
        <fullName evidence="1">AAA+ ATPase domain-containing protein</fullName>
    </recommendedName>
</protein>
<gene>
    <name evidence="2" type="ORF">KL86APRO_11095</name>
</gene>
<organism evidence="2">
    <name type="scientific">uncultured Alphaproteobacteria bacterium</name>
    <dbReference type="NCBI Taxonomy" id="91750"/>
    <lineage>
        <taxon>Bacteria</taxon>
        <taxon>Pseudomonadati</taxon>
        <taxon>Pseudomonadota</taxon>
        <taxon>Alphaproteobacteria</taxon>
        <taxon>environmental samples</taxon>
    </lineage>
</organism>
<dbReference type="PANTHER" id="PTHR35894">
    <property type="entry name" value="GENERAL SECRETION PATHWAY PROTEIN A-RELATED"/>
    <property type="match status" value="1"/>
</dbReference>
<dbReference type="SMART" id="SM00382">
    <property type="entry name" value="AAA"/>
    <property type="match status" value="1"/>
</dbReference>
<dbReference type="Gene3D" id="3.40.50.300">
    <property type="entry name" value="P-loop containing nucleotide triphosphate hydrolases"/>
    <property type="match status" value="1"/>
</dbReference>
<dbReference type="SUPFAM" id="SSF52540">
    <property type="entry name" value="P-loop containing nucleoside triphosphate hydrolases"/>
    <property type="match status" value="1"/>
</dbReference>
<dbReference type="InterPro" id="IPR003593">
    <property type="entry name" value="AAA+_ATPase"/>
</dbReference>
<dbReference type="Pfam" id="PF13401">
    <property type="entry name" value="AAA_22"/>
    <property type="match status" value="1"/>
</dbReference>
<dbReference type="InterPro" id="IPR052026">
    <property type="entry name" value="ExeA_AAA_ATPase_DNA-bind"/>
</dbReference>
<dbReference type="CDD" id="cd00009">
    <property type="entry name" value="AAA"/>
    <property type="match status" value="1"/>
</dbReference>